<proteinExistence type="predicted"/>
<dbReference type="Proteomes" id="UP000216913">
    <property type="component" value="Unassembled WGS sequence"/>
</dbReference>
<evidence type="ECO:0000256" key="1">
    <source>
        <dbReference type="SAM" id="MobiDB-lite"/>
    </source>
</evidence>
<accession>A0A261SZ96</accession>
<dbReference type="AlphaFoldDB" id="A0A261SZ96"/>
<feature type="region of interest" description="Disordered" evidence="1">
    <location>
        <begin position="1"/>
        <end position="60"/>
    </location>
</feature>
<evidence type="ECO:0000313" key="2">
    <source>
        <dbReference type="EMBL" id="OZI42686.1"/>
    </source>
</evidence>
<comment type="caution">
    <text evidence="2">The sequence shown here is derived from an EMBL/GenBank/DDBJ whole genome shotgun (WGS) entry which is preliminary data.</text>
</comment>
<name>A0A261SZ96_9BORD</name>
<keyword evidence="3" id="KW-1185">Reference proteome</keyword>
<organism evidence="2 3">
    <name type="scientific">Bordetella genomosp. 5</name>
    <dbReference type="NCBI Taxonomy" id="1395608"/>
    <lineage>
        <taxon>Bacteria</taxon>
        <taxon>Pseudomonadati</taxon>
        <taxon>Pseudomonadota</taxon>
        <taxon>Betaproteobacteria</taxon>
        <taxon>Burkholderiales</taxon>
        <taxon>Alcaligenaceae</taxon>
        <taxon>Bordetella</taxon>
    </lineage>
</organism>
<gene>
    <name evidence="2" type="ORF">CAL25_23570</name>
</gene>
<dbReference type="EMBL" id="NEVP01000017">
    <property type="protein sequence ID" value="OZI42686.1"/>
    <property type="molecule type" value="Genomic_DNA"/>
</dbReference>
<feature type="compositionally biased region" description="Low complexity" evidence="1">
    <location>
        <begin position="17"/>
        <end position="26"/>
    </location>
</feature>
<evidence type="ECO:0000313" key="3">
    <source>
        <dbReference type="Proteomes" id="UP000216913"/>
    </source>
</evidence>
<sequence>MREALLEGVAAEPGHGRPSARPPIMARRPRRQASGASPCVTERIGDRTAGSGSDMAKRPA</sequence>
<reference evidence="2 3" key="1">
    <citation type="submission" date="2017-05" db="EMBL/GenBank/DDBJ databases">
        <title>Complete and WGS of Bordetella genogroups.</title>
        <authorList>
            <person name="Spilker T."/>
            <person name="LiPuma J."/>
        </authorList>
    </citation>
    <scope>NUCLEOTIDE SEQUENCE [LARGE SCALE GENOMIC DNA]</scope>
    <source>
        <strain evidence="2 3">AU10456</strain>
    </source>
</reference>
<protein>
    <submittedName>
        <fullName evidence="2">Uncharacterized protein</fullName>
    </submittedName>
</protein>